<keyword evidence="1" id="KW-0812">Transmembrane</keyword>
<dbReference type="KEGG" id="tio:INP52_06910"/>
<accession>A0A7S7M943</accession>
<keyword evidence="1" id="KW-1133">Transmembrane helix</keyword>
<gene>
    <name evidence="2" type="ORF">INP52_06910</name>
</gene>
<dbReference type="InterPro" id="IPR007165">
    <property type="entry name" value="Phage_holin_4_2"/>
</dbReference>
<feature type="transmembrane region" description="Helical" evidence="1">
    <location>
        <begin position="95"/>
        <end position="117"/>
    </location>
</feature>
<dbReference type="RefSeq" id="WP_194370286.1">
    <property type="nucleotide sequence ID" value="NZ_CP063767.1"/>
</dbReference>
<dbReference type="PANTHER" id="PTHR37309:SF1">
    <property type="entry name" value="SLR0284 PROTEIN"/>
    <property type="match status" value="1"/>
</dbReference>
<name>A0A7S7M943_9ACTN</name>
<sequence>MHFILKWLVTAIACAVAIWLVPGITPVGSSWGAPLAFALVLALLNATVKPIMQLISAPITLLTLGLFYLVVNAVVLELASYLARNIFHAGIVIDSLGSAIVASIVISLVSMVVGGIVGTDA</sequence>
<dbReference type="AlphaFoldDB" id="A0A7S7M943"/>
<proteinExistence type="predicted"/>
<keyword evidence="1" id="KW-0472">Membrane</keyword>
<organism evidence="2 3">
    <name type="scientific">Thermophilibacter immobilis</name>
    <dbReference type="NCBI Taxonomy" id="2779519"/>
    <lineage>
        <taxon>Bacteria</taxon>
        <taxon>Bacillati</taxon>
        <taxon>Actinomycetota</taxon>
        <taxon>Coriobacteriia</taxon>
        <taxon>Coriobacteriales</taxon>
        <taxon>Atopobiaceae</taxon>
        <taxon>Thermophilibacter</taxon>
    </lineage>
</organism>
<dbReference type="Pfam" id="PF04020">
    <property type="entry name" value="Phage_holin_4_2"/>
    <property type="match status" value="1"/>
</dbReference>
<reference evidence="2 3" key="1">
    <citation type="submission" date="2020-10" db="EMBL/GenBank/DDBJ databases">
        <title>Olsenella immobilis sp.nov., isolated from the mud in a fermentation cellar used for the production of Chinese strong-flavoured liquor.</title>
        <authorList>
            <person name="Lu L."/>
        </authorList>
    </citation>
    <scope>NUCLEOTIDE SEQUENCE [LARGE SCALE GENOMIC DNA]</scope>
    <source>
        <strain evidence="2 3">LZLJ-2</strain>
    </source>
</reference>
<keyword evidence="3" id="KW-1185">Reference proteome</keyword>
<evidence type="ECO:0000313" key="3">
    <source>
        <dbReference type="Proteomes" id="UP000593735"/>
    </source>
</evidence>
<protein>
    <submittedName>
        <fullName evidence="2">Phage holin family protein</fullName>
    </submittedName>
</protein>
<evidence type="ECO:0000313" key="2">
    <source>
        <dbReference type="EMBL" id="QOY60143.1"/>
    </source>
</evidence>
<feature type="transmembrane region" description="Helical" evidence="1">
    <location>
        <begin position="60"/>
        <end position="83"/>
    </location>
</feature>
<dbReference type="EMBL" id="CP063767">
    <property type="protein sequence ID" value="QOY60143.1"/>
    <property type="molecule type" value="Genomic_DNA"/>
</dbReference>
<dbReference type="Proteomes" id="UP000593735">
    <property type="component" value="Chromosome"/>
</dbReference>
<dbReference type="PANTHER" id="PTHR37309">
    <property type="entry name" value="SLR0284 PROTEIN"/>
    <property type="match status" value="1"/>
</dbReference>
<evidence type="ECO:0000256" key="1">
    <source>
        <dbReference type="SAM" id="Phobius"/>
    </source>
</evidence>
<feature type="transmembrane region" description="Helical" evidence="1">
    <location>
        <begin position="7"/>
        <end position="25"/>
    </location>
</feature>